<dbReference type="EMBL" id="MLCF01000155">
    <property type="protein sequence ID" value="OIV35430.1"/>
    <property type="molecule type" value="Genomic_DNA"/>
</dbReference>
<dbReference type="Gene3D" id="3.90.25.10">
    <property type="entry name" value="UDP-galactose 4-epimerase, domain 1"/>
    <property type="match status" value="1"/>
</dbReference>
<gene>
    <name evidence="2" type="ORF">BIV57_21620</name>
</gene>
<protein>
    <recommendedName>
        <fullName evidence="1">NAD(P)-binding domain-containing protein</fullName>
    </recommendedName>
</protein>
<evidence type="ECO:0000259" key="1">
    <source>
        <dbReference type="Pfam" id="PF13460"/>
    </source>
</evidence>
<evidence type="ECO:0000313" key="3">
    <source>
        <dbReference type="Proteomes" id="UP000243342"/>
    </source>
</evidence>
<dbReference type="InterPro" id="IPR036291">
    <property type="entry name" value="NAD(P)-bd_dom_sf"/>
</dbReference>
<dbReference type="InterPro" id="IPR016040">
    <property type="entry name" value="NAD(P)-bd_dom"/>
</dbReference>
<dbReference type="AlphaFoldDB" id="A0A1J7B9Z4"/>
<name>A0A1J7B9Z4_9ACTN</name>
<dbReference type="Proteomes" id="UP000243342">
    <property type="component" value="Unassembled WGS sequence"/>
</dbReference>
<reference evidence="2 3" key="1">
    <citation type="submission" date="2016-10" db="EMBL/GenBank/DDBJ databases">
        <title>Genome sequence of Streptomyces gilvigriseus MUSC 26.</title>
        <authorList>
            <person name="Lee L.-H."/>
            <person name="Ser H.-L."/>
        </authorList>
    </citation>
    <scope>NUCLEOTIDE SEQUENCE [LARGE SCALE GENOMIC DNA]</scope>
    <source>
        <strain evidence="2 3">MUSC 26</strain>
    </source>
</reference>
<feature type="domain" description="NAD(P)-binding" evidence="1">
    <location>
        <begin position="6"/>
        <end position="182"/>
    </location>
</feature>
<dbReference type="Gene3D" id="3.40.50.720">
    <property type="entry name" value="NAD(P)-binding Rossmann-like Domain"/>
    <property type="match status" value="1"/>
</dbReference>
<accession>A0A1J7B9Z4</accession>
<dbReference type="STRING" id="1428644.BIV57_21620"/>
<proteinExistence type="predicted"/>
<dbReference type="PANTHER" id="PTHR43162:SF1">
    <property type="entry name" value="PRESTALK A DIFFERENTIATION PROTEIN A"/>
    <property type="match status" value="1"/>
</dbReference>
<dbReference type="OrthoDB" id="116343at2"/>
<dbReference type="SUPFAM" id="SSF51735">
    <property type="entry name" value="NAD(P)-binding Rossmann-fold domains"/>
    <property type="match status" value="1"/>
</dbReference>
<evidence type="ECO:0000313" key="2">
    <source>
        <dbReference type="EMBL" id="OIV35430.1"/>
    </source>
</evidence>
<comment type="caution">
    <text evidence="2">The sequence shown here is derived from an EMBL/GenBank/DDBJ whole genome shotgun (WGS) entry which is preliminary data.</text>
</comment>
<dbReference type="Pfam" id="PF13460">
    <property type="entry name" value="NAD_binding_10"/>
    <property type="match status" value="1"/>
</dbReference>
<dbReference type="InterPro" id="IPR051604">
    <property type="entry name" value="Ergot_Alk_Oxidoreductase"/>
</dbReference>
<dbReference type="RefSeq" id="WP_071658613.1">
    <property type="nucleotide sequence ID" value="NZ_MLCF01000155.1"/>
</dbReference>
<organism evidence="2 3">
    <name type="scientific">Mangrovactinospora gilvigrisea</name>
    <dbReference type="NCBI Taxonomy" id="1428644"/>
    <lineage>
        <taxon>Bacteria</taxon>
        <taxon>Bacillati</taxon>
        <taxon>Actinomycetota</taxon>
        <taxon>Actinomycetes</taxon>
        <taxon>Kitasatosporales</taxon>
        <taxon>Streptomycetaceae</taxon>
        <taxon>Mangrovactinospora</taxon>
    </lineage>
</organism>
<keyword evidence="3" id="KW-1185">Reference proteome</keyword>
<sequence length="284" mass="29631">MYLLTGATGNIGRNLTDLLLAEGAAVRAVTRSPEKAGLPAAVDVVRADIGADPASLAGALDGVDTAFVNPAVLFGRDPSELVDVLAKGGVRRIVLVSSQSVLPEDEPAHGMIAEVHRAWEAAVKGAVPEWTMLRPGEFATNYVFQWGPQLRAGDVVRGPFAEAGIATIHEKDIADVAARALLTDDHIGAAYELSGPAAVTNTEKARLLGEALGRPIRYEEVPVEQARAAMVGAGVPESAVDALLGAFGAAVEHPQVPSPDVQRVTGRPGRTFAQWAADHTADFS</sequence>
<dbReference type="PANTHER" id="PTHR43162">
    <property type="match status" value="1"/>
</dbReference>